<comment type="catalytic activity">
    <reaction evidence="10">
        <text>DNA(n) + a 2'-deoxyribonucleoside 5'-triphosphate = DNA(n+1) + diphosphate</text>
        <dbReference type="Rhea" id="RHEA:22508"/>
        <dbReference type="Rhea" id="RHEA-COMP:17339"/>
        <dbReference type="Rhea" id="RHEA-COMP:17340"/>
        <dbReference type="ChEBI" id="CHEBI:33019"/>
        <dbReference type="ChEBI" id="CHEBI:61560"/>
        <dbReference type="ChEBI" id="CHEBI:173112"/>
        <dbReference type="EC" id="2.7.7.7"/>
    </reaction>
</comment>
<comment type="cofactor">
    <cofactor evidence="10">
        <name>Mg(2+)</name>
        <dbReference type="ChEBI" id="CHEBI:18420"/>
    </cofactor>
    <text evidence="10">Binds 2 magnesium ions per subunit.</text>
</comment>
<evidence type="ECO:0000256" key="6">
    <source>
        <dbReference type="ARBA" id="ARBA00022763"/>
    </source>
</evidence>
<dbReference type="HAMAP" id="MF_01113">
    <property type="entry name" value="DNApol_IV"/>
    <property type="match status" value="1"/>
</dbReference>
<dbReference type="InterPro" id="IPR050116">
    <property type="entry name" value="DNA_polymerase-Y"/>
</dbReference>
<comment type="similarity">
    <text evidence="1 10">Belongs to the DNA polymerase type-Y family.</text>
</comment>
<feature type="domain" description="UmuC" evidence="11">
    <location>
        <begin position="5"/>
        <end position="187"/>
    </location>
</feature>
<evidence type="ECO:0000256" key="9">
    <source>
        <dbReference type="ARBA" id="ARBA00023204"/>
    </source>
</evidence>
<protein>
    <recommendedName>
        <fullName evidence="10">DNA polymerase IV</fullName>
        <shortName evidence="10">Pol IV</shortName>
        <ecNumber evidence="10">2.7.7.7</ecNumber>
    </recommendedName>
</protein>
<keyword evidence="9 10" id="KW-0234">DNA repair</keyword>
<dbReference type="Gene3D" id="3.30.70.270">
    <property type="match status" value="1"/>
</dbReference>
<evidence type="ECO:0000256" key="10">
    <source>
        <dbReference type="HAMAP-Rule" id="MF_01113"/>
    </source>
</evidence>
<name>A0A318XIE2_9FIRM</name>
<dbReference type="GO" id="GO:0006281">
    <property type="term" value="P:DNA repair"/>
    <property type="evidence" value="ECO:0007669"/>
    <property type="project" value="UniProtKB-UniRule"/>
</dbReference>
<feature type="binding site" evidence="10">
    <location>
        <position position="105"/>
    </location>
    <ligand>
        <name>Mg(2+)</name>
        <dbReference type="ChEBI" id="CHEBI:18420"/>
    </ligand>
</feature>
<keyword evidence="8 10" id="KW-0239">DNA-directed DNA polymerase</keyword>
<dbReference type="Gene3D" id="3.30.1490.100">
    <property type="entry name" value="DNA polymerase, Y-family, little finger domain"/>
    <property type="match status" value="1"/>
</dbReference>
<keyword evidence="10" id="KW-0235">DNA replication</keyword>
<dbReference type="InterPro" id="IPR036775">
    <property type="entry name" value="DNA_pol_Y-fam_lit_finger_sf"/>
</dbReference>
<comment type="subcellular location">
    <subcellularLocation>
        <location evidence="10">Cytoplasm</location>
    </subcellularLocation>
</comment>
<evidence type="ECO:0000313" key="12">
    <source>
        <dbReference type="EMBL" id="PYG86955.1"/>
    </source>
</evidence>
<gene>
    <name evidence="10" type="primary">dinB</name>
    <name evidence="12" type="ORF">LY28_02577</name>
</gene>
<feature type="active site" evidence="10">
    <location>
        <position position="106"/>
    </location>
</feature>
<dbReference type="FunFam" id="3.40.1170.60:FF:000003">
    <property type="entry name" value="DNA polymerase eta"/>
    <property type="match status" value="1"/>
</dbReference>
<dbReference type="GO" id="GO:0042276">
    <property type="term" value="P:error-prone translesion synthesis"/>
    <property type="evidence" value="ECO:0007669"/>
    <property type="project" value="TreeGrafter"/>
</dbReference>
<keyword evidence="13" id="KW-1185">Reference proteome</keyword>
<dbReference type="EMBL" id="QKMR01000015">
    <property type="protein sequence ID" value="PYG86955.1"/>
    <property type="molecule type" value="Genomic_DNA"/>
</dbReference>
<evidence type="ECO:0000259" key="11">
    <source>
        <dbReference type="PROSITE" id="PS50173"/>
    </source>
</evidence>
<dbReference type="Proteomes" id="UP000248132">
    <property type="component" value="Unassembled WGS sequence"/>
</dbReference>
<keyword evidence="2 10" id="KW-0515">Mutator protein</keyword>
<organism evidence="12 13">
    <name type="scientific">Ruminiclostridium sufflavum DSM 19573</name>
    <dbReference type="NCBI Taxonomy" id="1121337"/>
    <lineage>
        <taxon>Bacteria</taxon>
        <taxon>Bacillati</taxon>
        <taxon>Bacillota</taxon>
        <taxon>Clostridia</taxon>
        <taxon>Eubacteriales</taxon>
        <taxon>Oscillospiraceae</taxon>
        <taxon>Ruminiclostridium</taxon>
    </lineage>
</organism>
<keyword evidence="7 10" id="KW-0460">Magnesium</keyword>
<dbReference type="CDD" id="cd03586">
    <property type="entry name" value="PolY_Pol_IV_kappa"/>
    <property type="match status" value="1"/>
</dbReference>
<dbReference type="SUPFAM" id="SSF100879">
    <property type="entry name" value="Lesion bypass DNA polymerase (Y-family), little finger domain"/>
    <property type="match status" value="1"/>
</dbReference>
<dbReference type="InterPro" id="IPR043128">
    <property type="entry name" value="Rev_trsase/Diguanyl_cyclase"/>
</dbReference>
<evidence type="ECO:0000256" key="7">
    <source>
        <dbReference type="ARBA" id="ARBA00022842"/>
    </source>
</evidence>
<comment type="function">
    <text evidence="10">Poorly processive, error-prone DNA polymerase involved in untargeted mutagenesis. Copies undamaged DNA at stalled replication forks, which arise in vivo from mismatched or misaligned primer ends. These misaligned primers can be extended by PolIV. Exhibits no 3'-5' exonuclease (proofreading) activity. May be involved in translesional synthesis, in conjunction with the beta clamp from PolIII.</text>
</comment>
<dbReference type="Pfam" id="PF11799">
    <property type="entry name" value="IMS_C"/>
    <property type="match status" value="1"/>
</dbReference>
<dbReference type="OrthoDB" id="9808813at2"/>
<feature type="binding site" evidence="10">
    <location>
        <position position="9"/>
    </location>
    <ligand>
        <name>Mg(2+)</name>
        <dbReference type="ChEBI" id="CHEBI:18420"/>
    </ligand>
</feature>
<comment type="subunit">
    <text evidence="10">Monomer.</text>
</comment>
<dbReference type="RefSeq" id="WP_110462591.1">
    <property type="nucleotide sequence ID" value="NZ_QKMR01000015.1"/>
</dbReference>
<keyword evidence="10" id="KW-0963">Cytoplasm</keyword>
<dbReference type="GO" id="GO:0006261">
    <property type="term" value="P:DNA-templated DNA replication"/>
    <property type="evidence" value="ECO:0007669"/>
    <property type="project" value="UniProtKB-UniRule"/>
</dbReference>
<evidence type="ECO:0000256" key="3">
    <source>
        <dbReference type="ARBA" id="ARBA00022679"/>
    </source>
</evidence>
<evidence type="ECO:0000256" key="2">
    <source>
        <dbReference type="ARBA" id="ARBA00022457"/>
    </source>
</evidence>
<evidence type="ECO:0000256" key="8">
    <source>
        <dbReference type="ARBA" id="ARBA00022932"/>
    </source>
</evidence>
<evidence type="ECO:0000256" key="1">
    <source>
        <dbReference type="ARBA" id="ARBA00010945"/>
    </source>
</evidence>
<comment type="caution">
    <text evidence="12">The sequence shown here is derived from an EMBL/GenBank/DDBJ whole genome shotgun (WGS) entry which is preliminary data.</text>
</comment>
<dbReference type="PANTHER" id="PTHR11076">
    <property type="entry name" value="DNA REPAIR POLYMERASE UMUC / TRANSFERASE FAMILY MEMBER"/>
    <property type="match status" value="1"/>
</dbReference>
<dbReference type="InterPro" id="IPR043502">
    <property type="entry name" value="DNA/RNA_pol_sf"/>
</dbReference>
<dbReference type="GO" id="GO:0000287">
    <property type="term" value="F:magnesium ion binding"/>
    <property type="evidence" value="ECO:0007669"/>
    <property type="project" value="UniProtKB-UniRule"/>
</dbReference>
<reference evidence="12 13" key="1">
    <citation type="submission" date="2018-06" db="EMBL/GenBank/DDBJ databases">
        <title>Genomic Encyclopedia of Type Strains, Phase I: the one thousand microbial genomes (KMG-I) project.</title>
        <authorList>
            <person name="Kyrpides N."/>
        </authorList>
    </citation>
    <scope>NUCLEOTIDE SEQUENCE [LARGE SCALE GENOMIC DNA]</scope>
    <source>
        <strain evidence="12 13">DSM 19573</strain>
    </source>
</reference>
<dbReference type="GO" id="GO:0009432">
    <property type="term" value="P:SOS response"/>
    <property type="evidence" value="ECO:0007669"/>
    <property type="project" value="TreeGrafter"/>
</dbReference>
<evidence type="ECO:0000256" key="4">
    <source>
        <dbReference type="ARBA" id="ARBA00022695"/>
    </source>
</evidence>
<keyword evidence="3 10" id="KW-0808">Transferase</keyword>
<feature type="site" description="Substrate discrimination" evidence="10">
    <location>
        <position position="14"/>
    </location>
</feature>
<evidence type="ECO:0000313" key="13">
    <source>
        <dbReference type="Proteomes" id="UP000248132"/>
    </source>
</evidence>
<dbReference type="InterPro" id="IPR022880">
    <property type="entry name" value="DNApol_IV"/>
</dbReference>
<proteinExistence type="inferred from homology"/>
<dbReference type="InterPro" id="IPR017961">
    <property type="entry name" value="DNA_pol_Y-fam_little_finger"/>
</dbReference>
<evidence type="ECO:0000256" key="5">
    <source>
        <dbReference type="ARBA" id="ARBA00022723"/>
    </source>
</evidence>
<dbReference type="PROSITE" id="PS50173">
    <property type="entry name" value="UMUC"/>
    <property type="match status" value="1"/>
</dbReference>
<keyword evidence="4 10" id="KW-0548">Nucleotidyltransferase</keyword>
<dbReference type="PANTHER" id="PTHR11076:SF35">
    <property type="entry name" value="DNA REPAIR PROTEIN HOMOLOG YOBH"/>
    <property type="match status" value="1"/>
</dbReference>
<dbReference type="NCBIfam" id="NF002677">
    <property type="entry name" value="PRK02406.1"/>
    <property type="match status" value="1"/>
</dbReference>
<sequence length="400" mass="44615">MQRVVFLVDMNAFFISCEMTRNPEIAGRPAAVAGNPKKRTGIILAANYEARKFGVKTTMVIHQALKLCPDMVLVPPDHYFYESKSRAVMNLLGNYSPVIEQNSIDEAWLDMTGTEGLFGSPVEAAERIMTEIKNGLGLWCSIGISENKLLSKIASEIKKPMGITELWVRDVPAKLWPLSVTALYGVGRQTGIRLNNIGIQTVGDLAGFNARTLCKALGKQGTELQRLANGIDNSPVTPHTAGEMKSIGRSNTLAEDITEVEEVRAVFLEMCEEIGFDARRYNKKAKTIQITVKYSDFQSINRQISIEPTCLTRDIYEKGFALLKKNWNNVKPVRLIGISISGFEQECSCRQLSLFEQEDIYDDNYNASQKEEKIEKAIDGIRLRLGTKAVTRAAQIKKPE</sequence>
<dbReference type="GO" id="GO:0003887">
    <property type="term" value="F:DNA-directed DNA polymerase activity"/>
    <property type="evidence" value="ECO:0007669"/>
    <property type="project" value="UniProtKB-UniRule"/>
</dbReference>
<keyword evidence="5 10" id="KW-0479">Metal-binding</keyword>
<accession>A0A318XIE2</accession>
<keyword evidence="10" id="KW-0238">DNA-binding</keyword>
<dbReference type="EC" id="2.7.7.7" evidence="10"/>
<dbReference type="Pfam" id="PF00817">
    <property type="entry name" value="IMS"/>
    <property type="match status" value="1"/>
</dbReference>
<dbReference type="Gene3D" id="1.10.150.20">
    <property type="entry name" value="5' to 3' exonuclease, C-terminal subdomain"/>
    <property type="match status" value="1"/>
</dbReference>
<dbReference type="InterPro" id="IPR001126">
    <property type="entry name" value="UmuC"/>
</dbReference>
<dbReference type="GO" id="GO:0005829">
    <property type="term" value="C:cytosol"/>
    <property type="evidence" value="ECO:0007669"/>
    <property type="project" value="TreeGrafter"/>
</dbReference>
<dbReference type="GO" id="GO:0003684">
    <property type="term" value="F:damaged DNA binding"/>
    <property type="evidence" value="ECO:0007669"/>
    <property type="project" value="InterPro"/>
</dbReference>
<dbReference type="AlphaFoldDB" id="A0A318XIE2"/>
<keyword evidence="6 10" id="KW-0227">DNA damage</keyword>
<dbReference type="Gene3D" id="3.40.1170.60">
    <property type="match status" value="1"/>
</dbReference>
<dbReference type="SUPFAM" id="SSF56672">
    <property type="entry name" value="DNA/RNA polymerases"/>
    <property type="match status" value="1"/>
</dbReference>